<sequence>MGIVKVIEVIATSEKSFDDATRNAVKEAAKSINNIKSVYIKEMKAQVNGDAITSYAVNAKISFEKNS</sequence>
<dbReference type="EMBL" id="QBKQ01000002">
    <property type="protein sequence ID" value="PTX43115.1"/>
    <property type="molecule type" value="Genomic_DNA"/>
</dbReference>
<dbReference type="InterPro" id="IPR036694">
    <property type="entry name" value="Dodecin-like_sf"/>
</dbReference>
<accession>A0A2T6AH37</accession>
<evidence type="ECO:0000313" key="1">
    <source>
        <dbReference type="EMBL" id="PTX43115.1"/>
    </source>
</evidence>
<reference evidence="1 2" key="1">
    <citation type="submission" date="2018-04" db="EMBL/GenBank/DDBJ databases">
        <title>Genomic Encyclopedia of Archaeal and Bacterial Type Strains, Phase II (KMG-II): from individual species to whole genera.</title>
        <authorList>
            <person name="Goeker M."/>
        </authorList>
    </citation>
    <scope>NUCLEOTIDE SEQUENCE [LARGE SCALE GENOMIC DNA]</scope>
    <source>
        <strain evidence="1 2">DSM 23082</strain>
    </source>
</reference>
<evidence type="ECO:0000313" key="2">
    <source>
        <dbReference type="Proteomes" id="UP000244174"/>
    </source>
</evidence>
<dbReference type="Gene3D" id="3.30.1660.10">
    <property type="entry name" value="Flavin-binding protein dodecin"/>
    <property type="match status" value="1"/>
</dbReference>
<dbReference type="PANTHER" id="PTHR39324:SF1">
    <property type="entry name" value="CALCIUM DODECIN"/>
    <property type="match status" value="1"/>
</dbReference>
<comment type="caution">
    <text evidence="1">The sequence shown here is derived from an EMBL/GenBank/DDBJ whole genome shotgun (WGS) entry which is preliminary data.</text>
</comment>
<dbReference type="AlphaFoldDB" id="A0A2T6AH37"/>
<organism evidence="1 2">
    <name type="scientific">Christiangramia gaetbulicola</name>
    <dbReference type="NCBI Taxonomy" id="703340"/>
    <lineage>
        <taxon>Bacteria</taxon>
        <taxon>Pseudomonadati</taxon>
        <taxon>Bacteroidota</taxon>
        <taxon>Flavobacteriia</taxon>
        <taxon>Flavobacteriales</taxon>
        <taxon>Flavobacteriaceae</taxon>
        <taxon>Christiangramia</taxon>
    </lineage>
</organism>
<gene>
    <name evidence="1" type="ORF">C8P64_1641</name>
</gene>
<dbReference type="InterPro" id="IPR009923">
    <property type="entry name" value="Dodecin"/>
</dbReference>
<protein>
    <recommendedName>
        <fullName evidence="3">Flavin-binding protein dodecin</fullName>
    </recommendedName>
</protein>
<dbReference type="SUPFAM" id="SSF89807">
    <property type="entry name" value="Dodecin-like"/>
    <property type="match status" value="1"/>
</dbReference>
<dbReference type="InterPro" id="IPR025543">
    <property type="entry name" value="Dodecin-like"/>
</dbReference>
<dbReference type="RefSeq" id="WP_108171568.1">
    <property type="nucleotide sequence ID" value="NZ_QBKQ01000002.1"/>
</dbReference>
<evidence type="ECO:0008006" key="3">
    <source>
        <dbReference type="Google" id="ProtNLM"/>
    </source>
</evidence>
<dbReference type="Pfam" id="PF07311">
    <property type="entry name" value="Dodecin"/>
    <property type="match status" value="1"/>
</dbReference>
<dbReference type="Proteomes" id="UP000244174">
    <property type="component" value="Unassembled WGS sequence"/>
</dbReference>
<proteinExistence type="predicted"/>
<name>A0A2T6AH37_9FLAO</name>
<keyword evidence="2" id="KW-1185">Reference proteome</keyword>
<dbReference type="PANTHER" id="PTHR39324">
    <property type="entry name" value="CALCIUM DODECIN"/>
    <property type="match status" value="1"/>
</dbReference>
<dbReference type="OrthoDB" id="1525133at2"/>